<proteinExistence type="inferred from homology"/>
<reference evidence="9" key="1">
    <citation type="submission" date="2022-07" db="EMBL/GenBank/DDBJ databases">
        <title>Taxonomic analysis of Microcella humidisoli nov. sp., isolated from riverside soil.</title>
        <authorList>
            <person name="Molina K.M."/>
            <person name="Kim S.B."/>
        </authorList>
    </citation>
    <scope>NUCLEOTIDE SEQUENCE</scope>
    <source>
        <strain evidence="9">MMS21-STM10</strain>
    </source>
</reference>
<dbReference type="Proteomes" id="UP001060039">
    <property type="component" value="Chromosome"/>
</dbReference>
<dbReference type="CDD" id="cd07011">
    <property type="entry name" value="cupin_PMI_type_I_N"/>
    <property type="match status" value="1"/>
</dbReference>
<comment type="cofactor">
    <cofactor evidence="2">
        <name>Zn(2+)</name>
        <dbReference type="ChEBI" id="CHEBI:29105"/>
    </cofactor>
</comment>
<keyword evidence="5" id="KW-0479">Metal-binding</keyword>
<dbReference type="RefSeq" id="WP_255160127.1">
    <property type="nucleotide sequence ID" value="NZ_CP101497.1"/>
</dbReference>
<evidence type="ECO:0000256" key="3">
    <source>
        <dbReference type="ARBA" id="ARBA00010772"/>
    </source>
</evidence>
<feature type="domain" description="Phosphomannose isomerase type I catalytic" evidence="8">
    <location>
        <begin position="2"/>
        <end position="140"/>
    </location>
</feature>
<organism evidence="9 10">
    <name type="scientific">Microcella humidisoli</name>
    <dbReference type="NCBI Taxonomy" id="2963406"/>
    <lineage>
        <taxon>Bacteria</taxon>
        <taxon>Bacillati</taxon>
        <taxon>Actinomycetota</taxon>
        <taxon>Actinomycetes</taxon>
        <taxon>Micrococcales</taxon>
        <taxon>Microbacteriaceae</taxon>
        <taxon>Microcella</taxon>
    </lineage>
</organism>
<evidence type="ECO:0000256" key="2">
    <source>
        <dbReference type="ARBA" id="ARBA00001947"/>
    </source>
</evidence>
<evidence type="ECO:0000259" key="8">
    <source>
        <dbReference type="Pfam" id="PF20511"/>
    </source>
</evidence>
<dbReference type="EMBL" id="CP101497">
    <property type="protein sequence ID" value="UTT62994.1"/>
    <property type="molecule type" value="Genomic_DNA"/>
</dbReference>
<evidence type="ECO:0000256" key="7">
    <source>
        <dbReference type="ARBA" id="ARBA00023235"/>
    </source>
</evidence>
<evidence type="ECO:0000256" key="4">
    <source>
        <dbReference type="ARBA" id="ARBA00011956"/>
    </source>
</evidence>
<dbReference type="SUPFAM" id="SSF51182">
    <property type="entry name" value="RmlC-like cupins"/>
    <property type="match status" value="1"/>
</dbReference>
<keyword evidence="6" id="KW-0862">Zinc</keyword>
<dbReference type="PANTHER" id="PTHR10309:SF0">
    <property type="entry name" value="MANNOSE-6-PHOSPHATE ISOMERASE"/>
    <property type="match status" value="1"/>
</dbReference>
<dbReference type="GO" id="GO:0004476">
    <property type="term" value="F:mannose-6-phosphate isomerase activity"/>
    <property type="evidence" value="ECO:0007669"/>
    <property type="project" value="UniProtKB-EC"/>
</dbReference>
<protein>
    <recommendedName>
        <fullName evidence="4">mannose-6-phosphate isomerase</fullName>
        <ecNumber evidence="4">5.3.1.8</ecNumber>
    </recommendedName>
</protein>
<dbReference type="PIRSF" id="PIRSF001480">
    <property type="entry name" value="Mannose-6-phosphate_isomerase"/>
    <property type="match status" value="1"/>
</dbReference>
<comment type="catalytic activity">
    <reaction evidence="1">
        <text>D-mannose 6-phosphate = D-fructose 6-phosphate</text>
        <dbReference type="Rhea" id="RHEA:12356"/>
        <dbReference type="ChEBI" id="CHEBI:58735"/>
        <dbReference type="ChEBI" id="CHEBI:61527"/>
        <dbReference type="EC" id="5.3.1.8"/>
    </reaction>
</comment>
<keyword evidence="10" id="KW-1185">Reference proteome</keyword>
<accession>A0ABY5FXH4</accession>
<keyword evidence="7 9" id="KW-0413">Isomerase</keyword>
<dbReference type="Gene3D" id="1.10.441.10">
    <property type="entry name" value="Phosphomannose Isomerase, domain 2"/>
    <property type="match status" value="1"/>
</dbReference>
<gene>
    <name evidence="9" type="primary">manA</name>
    <name evidence="9" type="ORF">NNL39_02485</name>
</gene>
<dbReference type="PRINTS" id="PR00714">
    <property type="entry name" value="MAN6PISMRASE"/>
</dbReference>
<dbReference type="Pfam" id="PF20511">
    <property type="entry name" value="PMI_typeI_cat"/>
    <property type="match status" value="1"/>
</dbReference>
<dbReference type="NCBIfam" id="TIGR00218">
    <property type="entry name" value="manA"/>
    <property type="match status" value="1"/>
</dbReference>
<evidence type="ECO:0000313" key="10">
    <source>
        <dbReference type="Proteomes" id="UP001060039"/>
    </source>
</evidence>
<dbReference type="InterPro" id="IPR001250">
    <property type="entry name" value="Man6P_Isoase-1"/>
</dbReference>
<dbReference type="PANTHER" id="PTHR10309">
    <property type="entry name" value="MANNOSE-6-PHOSPHATE ISOMERASE"/>
    <property type="match status" value="1"/>
</dbReference>
<evidence type="ECO:0000256" key="1">
    <source>
        <dbReference type="ARBA" id="ARBA00000757"/>
    </source>
</evidence>
<dbReference type="InterPro" id="IPR016305">
    <property type="entry name" value="Mannose-6-P_Isomerase"/>
</dbReference>
<dbReference type="InterPro" id="IPR011051">
    <property type="entry name" value="RmlC_Cupin_sf"/>
</dbReference>
<dbReference type="Gene3D" id="2.60.120.10">
    <property type="entry name" value="Jelly Rolls"/>
    <property type="match status" value="2"/>
</dbReference>
<dbReference type="InterPro" id="IPR014710">
    <property type="entry name" value="RmlC-like_jellyroll"/>
</dbReference>
<evidence type="ECO:0000256" key="5">
    <source>
        <dbReference type="ARBA" id="ARBA00022723"/>
    </source>
</evidence>
<dbReference type="EC" id="5.3.1.8" evidence="4"/>
<sequence>MLLRITNDPRPYPWGSLDAIAGFRGTPASGQPEAEVWLGTHPGSPARLVETPTTTLAAWLAEHRPAASLPFLVKILAAAAPLSLQAHPTPEQARAGFARENAAGIPVDAPYRNYRDDNAKPEMIVALSEPFLALCGFRPVAEARSELAAIGDARLAPLIDRLGDESALRVAVPWLLGRGPEVDAVIAALQQWSVLAEAPTARTVRVLANAYPGDPGVAISTLMHTVRLARGEALYLPAGNLHAYLDGLGIEVMATSDNVLRGGLTSKHVDIDELLSVVDFTPLPAPRMVPSIEGRRAVYRPDVPDFAVQVVVADAAAERVPLSGHAIAIVIEGECLLEGEERLRQGESVYIDEVEQLLVEGSGTLLIATANPA</sequence>
<evidence type="ECO:0000313" key="9">
    <source>
        <dbReference type="EMBL" id="UTT62994.1"/>
    </source>
</evidence>
<dbReference type="InterPro" id="IPR046457">
    <property type="entry name" value="PMI_typeI_cat"/>
</dbReference>
<evidence type="ECO:0000256" key="6">
    <source>
        <dbReference type="ARBA" id="ARBA00022833"/>
    </source>
</evidence>
<comment type="similarity">
    <text evidence="3">Belongs to the mannose-6-phosphate isomerase type 1 family.</text>
</comment>
<name>A0ABY5FXH4_9MICO</name>